<organism evidence="6 7">
    <name type="scientific">Kineosporia corallincola</name>
    <dbReference type="NCBI Taxonomy" id="2835133"/>
    <lineage>
        <taxon>Bacteria</taxon>
        <taxon>Bacillati</taxon>
        <taxon>Actinomycetota</taxon>
        <taxon>Actinomycetes</taxon>
        <taxon>Kineosporiales</taxon>
        <taxon>Kineosporiaceae</taxon>
        <taxon>Kineosporia</taxon>
    </lineage>
</organism>
<keyword evidence="1" id="KW-0436">Ligase</keyword>
<dbReference type="SUPFAM" id="SSF56059">
    <property type="entry name" value="Glutathione synthetase ATP-binding domain-like"/>
    <property type="match status" value="1"/>
</dbReference>
<dbReference type="PANTHER" id="PTHR43585:SF2">
    <property type="entry name" value="ATP-GRASP ENZYME FSQD"/>
    <property type="match status" value="1"/>
</dbReference>
<keyword evidence="3 4" id="KW-0067">ATP-binding</keyword>
<dbReference type="Proteomes" id="UP001197247">
    <property type="component" value="Unassembled WGS sequence"/>
</dbReference>
<evidence type="ECO:0000256" key="2">
    <source>
        <dbReference type="ARBA" id="ARBA00022741"/>
    </source>
</evidence>
<gene>
    <name evidence="6" type="ORF">KIH74_30525</name>
</gene>
<dbReference type="InterPro" id="IPR052032">
    <property type="entry name" value="ATP-dep_AA_Ligase"/>
</dbReference>
<evidence type="ECO:0000259" key="5">
    <source>
        <dbReference type="PROSITE" id="PS50975"/>
    </source>
</evidence>
<evidence type="ECO:0000256" key="3">
    <source>
        <dbReference type="ARBA" id="ARBA00022840"/>
    </source>
</evidence>
<dbReference type="InterPro" id="IPR013815">
    <property type="entry name" value="ATP_grasp_subdomain_1"/>
</dbReference>
<keyword evidence="7" id="KW-1185">Reference proteome</keyword>
<dbReference type="PROSITE" id="PS50975">
    <property type="entry name" value="ATP_GRASP"/>
    <property type="match status" value="1"/>
</dbReference>
<keyword evidence="2 4" id="KW-0547">Nucleotide-binding</keyword>
<sequence length="397" mass="42816">MGYVLVLHRWTLRQARYSAYPRAGHEVVFLATPASALTTGAPADQLVRVTSLDDPAEVDAAITALLESRGTPERIVGLNEADLMTAARWRERLALPGDGPRTVARFRDKLTMLGLVRSGGVVPVPEFLPAGDTAGAVAAAGRLGYPVVCKPRDGTASLGVRLIDGPGDWDGVEVTVPSIVQRRCDWPIGHVDGWWDGRETVVARSSLYVNDCANFLTGRGLGSYELGPGPRATAMTGAAHDVLTLMSPGRPTVFHLELFVGEHGEVRFLEIAARAGGAEIPFLWREVHGTDLIRVAWCFQMGLPVTPEAPETYRAPESDQAVGVDQEVGAGREPVRAGWALSHQATRDVPHVYWSSQAGPPDAAGVYEGARTRYRLRAAEPEQVEKAIQEILLPEEA</sequence>
<evidence type="ECO:0000256" key="1">
    <source>
        <dbReference type="ARBA" id="ARBA00022598"/>
    </source>
</evidence>
<evidence type="ECO:0000313" key="7">
    <source>
        <dbReference type="Proteomes" id="UP001197247"/>
    </source>
</evidence>
<accession>A0ABS5TQJ3</accession>
<comment type="caution">
    <text evidence="6">The sequence shown here is derived from an EMBL/GenBank/DDBJ whole genome shotgun (WGS) entry which is preliminary data.</text>
</comment>
<feature type="domain" description="ATP-grasp" evidence="5">
    <location>
        <begin position="114"/>
        <end position="301"/>
    </location>
</feature>
<name>A0ABS5TQJ3_9ACTN</name>
<dbReference type="InterPro" id="IPR011761">
    <property type="entry name" value="ATP-grasp"/>
</dbReference>
<evidence type="ECO:0000313" key="6">
    <source>
        <dbReference type="EMBL" id="MBT0773320.1"/>
    </source>
</evidence>
<dbReference type="EMBL" id="JAHBAY010000016">
    <property type="protein sequence ID" value="MBT0773320.1"/>
    <property type="molecule type" value="Genomic_DNA"/>
</dbReference>
<protein>
    <recommendedName>
        <fullName evidence="5">ATP-grasp domain-containing protein</fullName>
    </recommendedName>
</protein>
<dbReference type="RefSeq" id="WP_214159856.1">
    <property type="nucleotide sequence ID" value="NZ_JAHBAY010000016.1"/>
</dbReference>
<dbReference type="Gene3D" id="3.40.50.20">
    <property type="match status" value="1"/>
</dbReference>
<dbReference type="Gene3D" id="3.30.1490.20">
    <property type="entry name" value="ATP-grasp fold, A domain"/>
    <property type="match status" value="1"/>
</dbReference>
<dbReference type="Gene3D" id="3.30.470.20">
    <property type="entry name" value="ATP-grasp fold, B domain"/>
    <property type="match status" value="1"/>
</dbReference>
<evidence type="ECO:0000256" key="4">
    <source>
        <dbReference type="PROSITE-ProRule" id="PRU00409"/>
    </source>
</evidence>
<dbReference type="PANTHER" id="PTHR43585">
    <property type="entry name" value="FUMIPYRROLE BIOSYNTHESIS PROTEIN C"/>
    <property type="match status" value="1"/>
</dbReference>
<reference evidence="6 7" key="1">
    <citation type="submission" date="2021-05" db="EMBL/GenBank/DDBJ databases">
        <title>Kineosporia and Streptomyces sp. nov. two new marine actinobacteria isolated from Coral.</title>
        <authorList>
            <person name="Buangrab K."/>
            <person name="Sutthacheep M."/>
            <person name="Yeemin T."/>
            <person name="Harunari E."/>
            <person name="Igarashi Y."/>
            <person name="Kanchanasin P."/>
            <person name="Tanasupawat S."/>
            <person name="Phongsopitanun W."/>
        </authorList>
    </citation>
    <scope>NUCLEOTIDE SEQUENCE [LARGE SCALE GENOMIC DNA]</scope>
    <source>
        <strain evidence="6 7">J2-2</strain>
    </source>
</reference>
<proteinExistence type="predicted"/>